<sequence length="947" mass="103644">MRRAKATRKPPAKATKPKIKPFTKSRRKVVRKKRATRKNVHQLSYKDSHSIGRRKSTNVPTYSESGRLYYDLYVRYGLSGTFENKEEKPPKVVDHNCGFESDFSDTTTVACNENTGPSSSAKKVKIERKKKRQSVKRSQSPVKSPSSPLNSRREASLNAEAKVNMLFESTKESKNKRRSLPALPTTTIKNEESSESGDKSSCEKRTLRKRVTKARSTRLSEPPPHTIVSPKKRLAGLNATAIISACIKSPDPDRRKIRRGRPPKSSLKPPPPQKVEEVSSSKNKNVQSDPAISSPPSLSPPPVPATTSTTCQIKTPIPNTSNAITTLATVSADTKVVPASAMSTLERFQSQKVISYGPKCIGVENISRQIIHVPAQSHCAPGPSYANPVSQQLQQHQRIVSHPIASFTPPSQNHSMIMLPDSSSFSPQLPNPVTAAADMQHHPCFTTNQYYLSPFSGTGGQNQQHQTFYMSIPSPAPQFQFFSAAPFTYMQPSAQSFMPNNSYMLPMSFSPQLYSGFPFGGGCFVPRPVFAAVPQPSPQLTPSPQTSLVSGMGSPSTVNQPSQTTQRIDRAVSPIALAPSTSTPVKKPSSSKRNSATVSTATAAMNAPEKEKPSPCLWKWVGEPIEKRVFLKPNSPPVTRLCYPSMRHQKDGMVVSPGDNVLLCSGPDRQGAPHVAKVTALFNDPDSGTKMMALLWYYRPESLVPPRRNGVIDCELFASRHCDVNPVDCIDDLAYVYSALPYARFMALAKYKQECRTHRRSISIVPPLHKTSKDAAITSTSSKVNPSGDVSEFPEEAVISNVFLCRAWYDFHSRRVMRNLKTLNNSHNITIMTTSTTNNNGSTTTRQQHPQPVTSSSPVGQTTRPDVFESTAIQPSAEEDLSNGRAVLETTAELSINWADHGEQIAMSLGGGRGLVSRPSPSPRKNKTSKAEPESVSSLPLPSSSSS</sequence>
<protein>
    <submittedName>
        <fullName evidence="5">BAH domain-containing protein</fullName>
    </submittedName>
</protein>
<dbReference type="PROSITE" id="PS51038">
    <property type="entry name" value="BAH"/>
    <property type="match status" value="1"/>
</dbReference>
<dbReference type="InterPro" id="IPR001025">
    <property type="entry name" value="BAH_dom"/>
</dbReference>
<feature type="compositionally biased region" description="Polar residues" evidence="1">
    <location>
        <begin position="110"/>
        <end position="121"/>
    </location>
</feature>
<feature type="compositionally biased region" description="Basic and acidic residues" evidence="1">
    <location>
        <begin position="189"/>
        <end position="205"/>
    </location>
</feature>
<feature type="region of interest" description="Disordered" evidence="1">
    <location>
        <begin position="577"/>
        <end position="612"/>
    </location>
</feature>
<feature type="compositionally biased region" description="Basic residues" evidence="1">
    <location>
        <begin position="1"/>
        <end position="40"/>
    </location>
</feature>
<dbReference type="PANTHER" id="PTHR46576">
    <property type="entry name" value="BROMO ADJACENT HOMOLOGY DOMAIN-CONTAINING 1 PROTEIN"/>
    <property type="match status" value="1"/>
</dbReference>
<dbReference type="GO" id="GO:0045892">
    <property type="term" value="P:negative regulation of DNA-templated transcription"/>
    <property type="evidence" value="ECO:0007669"/>
    <property type="project" value="TreeGrafter"/>
</dbReference>
<evidence type="ECO:0000256" key="1">
    <source>
        <dbReference type="SAM" id="MobiDB-lite"/>
    </source>
</evidence>
<dbReference type="Gene3D" id="2.30.30.490">
    <property type="match status" value="1"/>
</dbReference>
<feature type="region of interest" description="Disordered" evidence="1">
    <location>
        <begin position="245"/>
        <end position="311"/>
    </location>
</feature>
<feature type="region of interest" description="Disordered" evidence="1">
    <location>
        <begin position="909"/>
        <end position="947"/>
    </location>
</feature>
<reference evidence="5" key="1">
    <citation type="submission" date="2017-02" db="UniProtKB">
        <authorList>
            <consortium name="WormBaseParasite"/>
        </authorList>
    </citation>
    <scope>IDENTIFICATION</scope>
</reference>
<dbReference type="AlphaFoldDB" id="A0A0R3SUN8"/>
<evidence type="ECO:0000313" key="4">
    <source>
        <dbReference type="Proteomes" id="UP000274504"/>
    </source>
</evidence>
<dbReference type="InterPro" id="IPR053032">
    <property type="entry name" value="BAH_domain-containing"/>
</dbReference>
<feature type="compositionally biased region" description="Low complexity" evidence="1">
    <location>
        <begin position="579"/>
        <end position="592"/>
    </location>
</feature>
<feature type="compositionally biased region" description="Basic residues" evidence="1">
    <location>
        <begin position="122"/>
        <end position="135"/>
    </location>
</feature>
<evidence type="ECO:0000313" key="5">
    <source>
        <dbReference type="WBParaSite" id="HDID_0000922601-mRNA-1"/>
    </source>
</evidence>
<dbReference type="STRING" id="6216.A0A0R3SUN8"/>
<feature type="compositionally biased region" description="Polar residues" evidence="1">
    <location>
        <begin position="593"/>
        <end position="603"/>
    </location>
</feature>
<proteinExistence type="predicted"/>
<feature type="region of interest" description="Disordered" evidence="1">
    <location>
        <begin position="537"/>
        <end position="564"/>
    </location>
</feature>
<feature type="region of interest" description="Disordered" evidence="1">
    <location>
        <begin position="833"/>
        <end position="865"/>
    </location>
</feature>
<gene>
    <name evidence="3" type="ORF">HDID_LOCUS9224</name>
</gene>
<feature type="region of interest" description="Disordered" evidence="1">
    <location>
        <begin position="110"/>
        <end position="233"/>
    </location>
</feature>
<dbReference type="Pfam" id="PF01426">
    <property type="entry name" value="BAH"/>
    <property type="match status" value="1"/>
</dbReference>
<evidence type="ECO:0000259" key="2">
    <source>
        <dbReference type="PROSITE" id="PS51038"/>
    </source>
</evidence>
<dbReference type="GO" id="GO:0005677">
    <property type="term" value="C:chromatin silencing complex"/>
    <property type="evidence" value="ECO:0007669"/>
    <property type="project" value="TreeGrafter"/>
</dbReference>
<feature type="region of interest" description="Disordered" evidence="1">
    <location>
        <begin position="1"/>
        <end position="61"/>
    </location>
</feature>
<reference evidence="3 4" key="2">
    <citation type="submission" date="2018-11" db="EMBL/GenBank/DDBJ databases">
        <authorList>
            <consortium name="Pathogen Informatics"/>
        </authorList>
    </citation>
    <scope>NUCLEOTIDE SEQUENCE [LARGE SCALE GENOMIC DNA]</scope>
</reference>
<feature type="compositionally biased region" description="Polar residues" evidence="1">
    <location>
        <begin position="553"/>
        <end position="564"/>
    </location>
</feature>
<feature type="domain" description="BAH" evidence="2">
    <location>
        <begin position="653"/>
        <end position="768"/>
    </location>
</feature>
<feature type="compositionally biased region" description="Polar residues" evidence="1">
    <location>
        <begin position="846"/>
        <end position="864"/>
    </location>
</feature>
<dbReference type="InterPro" id="IPR043151">
    <property type="entry name" value="BAH_sf"/>
</dbReference>
<dbReference type="GO" id="GO:0000976">
    <property type="term" value="F:transcription cis-regulatory region binding"/>
    <property type="evidence" value="ECO:0007669"/>
    <property type="project" value="TreeGrafter"/>
</dbReference>
<dbReference type="GO" id="GO:0031507">
    <property type="term" value="P:heterochromatin formation"/>
    <property type="evidence" value="ECO:0007669"/>
    <property type="project" value="TreeGrafter"/>
</dbReference>
<feature type="compositionally biased region" description="Polar residues" evidence="1">
    <location>
        <begin position="141"/>
        <end position="150"/>
    </location>
</feature>
<dbReference type="WBParaSite" id="HDID_0000922601-mRNA-1">
    <property type="protein sequence ID" value="HDID_0000922601-mRNA-1"/>
    <property type="gene ID" value="HDID_0000922601"/>
</dbReference>
<evidence type="ECO:0000313" key="3">
    <source>
        <dbReference type="EMBL" id="VDL61542.1"/>
    </source>
</evidence>
<name>A0A0R3SUN8_HYMDI</name>
<dbReference type="OrthoDB" id="1922186at2759"/>
<feature type="compositionally biased region" description="Low complexity" evidence="1">
    <location>
        <begin position="935"/>
        <end position="947"/>
    </location>
</feature>
<organism evidence="5">
    <name type="scientific">Hymenolepis diminuta</name>
    <name type="common">Rat tapeworm</name>
    <dbReference type="NCBI Taxonomy" id="6216"/>
    <lineage>
        <taxon>Eukaryota</taxon>
        <taxon>Metazoa</taxon>
        <taxon>Spiralia</taxon>
        <taxon>Lophotrochozoa</taxon>
        <taxon>Platyhelminthes</taxon>
        <taxon>Cestoda</taxon>
        <taxon>Eucestoda</taxon>
        <taxon>Cyclophyllidea</taxon>
        <taxon>Hymenolepididae</taxon>
        <taxon>Hymenolepis</taxon>
    </lineage>
</organism>
<feature type="compositionally biased region" description="Basic residues" evidence="1">
    <location>
        <begin position="206"/>
        <end position="216"/>
    </location>
</feature>
<feature type="compositionally biased region" description="Low complexity" evidence="1">
    <location>
        <begin position="833"/>
        <end position="845"/>
    </location>
</feature>
<dbReference type="PANTHER" id="PTHR46576:SF1">
    <property type="entry name" value="BROMO ADJACENT HOMOLOGY DOMAIN-CONTAINING 1 PROTEIN"/>
    <property type="match status" value="1"/>
</dbReference>
<dbReference type="GO" id="GO:0003682">
    <property type="term" value="F:chromatin binding"/>
    <property type="evidence" value="ECO:0007669"/>
    <property type="project" value="InterPro"/>
</dbReference>
<accession>A0A0R3SUN8</accession>
<dbReference type="EMBL" id="UYSG01011240">
    <property type="protein sequence ID" value="VDL61542.1"/>
    <property type="molecule type" value="Genomic_DNA"/>
</dbReference>
<dbReference type="Proteomes" id="UP000274504">
    <property type="component" value="Unassembled WGS sequence"/>
</dbReference>